<dbReference type="AlphaFoldDB" id="A0AAD4UTY1"/>
<evidence type="ECO:0000313" key="1">
    <source>
        <dbReference type="EMBL" id="KAI5312770.1"/>
    </source>
</evidence>
<dbReference type="SUPFAM" id="SSF53098">
    <property type="entry name" value="Ribonuclease H-like"/>
    <property type="match status" value="1"/>
</dbReference>
<evidence type="ECO:0000313" key="2">
    <source>
        <dbReference type="Proteomes" id="UP001054821"/>
    </source>
</evidence>
<dbReference type="Gene3D" id="3.30.420.10">
    <property type="entry name" value="Ribonuclease H-like superfamily/Ribonuclease H"/>
    <property type="match status" value="1"/>
</dbReference>
<keyword evidence="2" id="KW-1185">Reference proteome</keyword>
<accession>A0AAD4UTY1</accession>
<dbReference type="EMBL" id="JAJFAZ020000008">
    <property type="protein sequence ID" value="KAI5312770.1"/>
    <property type="molecule type" value="Genomic_DNA"/>
</dbReference>
<reference evidence="1 2" key="1">
    <citation type="journal article" date="2022" name="G3 (Bethesda)">
        <title>Whole-genome sequence and methylome profiling of the almond [Prunus dulcis (Mill.) D.A. Webb] cultivar 'Nonpareil'.</title>
        <authorList>
            <person name="D'Amico-Willman K.M."/>
            <person name="Ouma W.Z."/>
            <person name="Meulia T."/>
            <person name="Sideli G.M."/>
            <person name="Gradziel T.M."/>
            <person name="Fresnedo-Ramirez J."/>
        </authorList>
    </citation>
    <scope>NUCLEOTIDE SEQUENCE [LARGE SCALE GENOMIC DNA]</scope>
    <source>
        <strain evidence="1">Clone GOH B32 T37-40</strain>
    </source>
</reference>
<dbReference type="GO" id="GO:0003676">
    <property type="term" value="F:nucleic acid binding"/>
    <property type="evidence" value="ECO:0007669"/>
    <property type="project" value="InterPro"/>
</dbReference>
<dbReference type="PANTHER" id="PTHR48475">
    <property type="entry name" value="RIBONUCLEASE H"/>
    <property type="match status" value="1"/>
</dbReference>
<gene>
    <name evidence="1" type="ORF">L3X38_041944</name>
</gene>
<comment type="caution">
    <text evidence="1">The sequence shown here is derived from an EMBL/GenBank/DDBJ whole genome shotgun (WGS) entry which is preliminary data.</text>
</comment>
<dbReference type="InterPro" id="IPR036397">
    <property type="entry name" value="RNaseH_sf"/>
</dbReference>
<name>A0AAD4UTY1_PRUDU</name>
<dbReference type="PANTHER" id="PTHR48475:SF2">
    <property type="entry name" value="RIBONUCLEASE H"/>
    <property type="match status" value="1"/>
</dbReference>
<dbReference type="InterPro" id="IPR012337">
    <property type="entry name" value="RNaseH-like_sf"/>
</dbReference>
<evidence type="ECO:0008006" key="3">
    <source>
        <dbReference type="Google" id="ProtNLM"/>
    </source>
</evidence>
<protein>
    <recommendedName>
        <fullName evidence="3">Reverse transcriptase domain-containing protein</fullName>
    </recommendedName>
</protein>
<proteinExistence type="predicted"/>
<dbReference type="Proteomes" id="UP001054821">
    <property type="component" value="Chromosome 8"/>
</dbReference>
<sequence>MPKGKGKTTHAVIAIDYFTKWAKAETLTTTTASKVEAINKLLKRTLKKKLGAKKGAWSELLPEVLWAYHCTQCTSTGETPYSLAFGTKAISPFEANITMRRVDHYTPQ</sequence>
<organism evidence="1 2">
    <name type="scientific">Prunus dulcis</name>
    <name type="common">Almond</name>
    <name type="synonym">Amygdalus dulcis</name>
    <dbReference type="NCBI Taxonomy" id="3755"/>
    <lineage>
        <taxon>Eukaryota</taxon>
        <taxon>Viridiplantae</taxon>
        <taxon>Streptophyta</taxon>
        <taxon>Embryophyta</taxon>
        <taxon>Tracheophyta</taxon>
        <taxon>Spermatophyta</taxon>
        <taxon>Magnoliopsida</taxon>
        <taxon>eudicotyledons</taxon>
        <taxon>Gunneridae</taxon>
        <taxon>Pentapetalae</taxon>
        <taxon>rosids</taxon>
        <taxon>fabids</taxon>
        <taxon>Rosales</taxon>
        <taxon>Rosaceae</taxon>
        <taxon>Amygdaloideae</taxon>
        <taxon>Amygdaleae</taxon>
        <taxon>Prunus</taxon>
    </lineage>
</organism>